<dbReference type="EMBL" id="AZTB01000001">
    <property type="protein sequence ID" value="KGG81461.1"/>
    <property type="molecule type" value="Genomic_DNA"/>
</dbReference>
<comment type="similarity">
    <text evidence="4">Belongs to the class I-like SAM-binding methyltransferase superfamily. Cation-dependent O-methyltransferase family.</text>
</comment>
<keyword evidence="4" id="KW-0819">tRNA processing</keyword>
<comment type="subunit">
    <text evidence="4">Homodimer.</text>
</comment>
<proteinExistence type="inferred from homology"/>
<keyword evidence="4" id="KW-0479">Metal-binding</keyword>
<evidence type="ECO:0000256" key="4">
    <source>
        <dbReference type="HAMAP-Rule" id="MF_02217"/>
    </source>
</evidence>
<dbReference type="InterPro" id="IPR002935">
    <property type="entry name" value="SAM_O-MeTrfase"/>
</dbReference>
<protein>
    <recommendedName>
        <fullName evidence="4">tRNA 5-hydroxyuridine methyltransferase</fullName>
        <ecNumber evidence="4">2.1.1.-</ecNumber>
    </recommendedName>
    <alternativeName>
        <fullName evidence="4">ho5U methyltransferase</fullName>
    </alternativeName>
</protein>
<feature type="binding site" evidence="4">
    <location>
        <position position="133"/>
    </location>
    <ligand>
        <name>S-adenosyl-L-methionine</name>
        <dbReference type="ChEBI" id="CHEBI:59789"/>
    </ligand>
</feature>
<evidence type="ECO:0000256" key="3">
    <source>
        <dbReference type="ARBA" id="ARBA00022691"/>
    </source>
</evidence>
<dbReference type="EC" id="2.1.1.-" evidence="4"/>
<reference evidence="5 6" key="1">
    <citation type="submission" date="2013-12" db="EMBL/GenBank/DDBJ databases">
        <title>Draft genome sequence of Caloranaerobacter sp. H53214.</title>
        <authorList>
            <person name="Jiang L.J."/>
            <person name="Shao Z.Z."/>
            <person name="Long M.N."/>
        </authorList>
    </citation>
    <scope>NUCLEOTIDE SEQUENCE [LARGE SCALE GENOMIC DNA]</scope>
    <source>
        <strain evidence="5 6">H53214</strain>
    </source>
</reference>
<evidence type="ECO:0000256" key="2">
    <source>
        <dbReference type="ARBA" id="ARBA00022679"/>
    </source>
</evidence>
<dbReference type="STRING" id="1156417.Y919_00420"/>
<dbReference type="RefSeq" id="WP_143153538.1">
    <property type="nucleotide sequence ID" value="NZ_AZTB01000001.1"/>
</dbReference>
<gene>
    <name evidence="4" type="primary">trmR</name>
    <name evidence="5" type="ORF">Y919_00420</name>
</gene>
<dbReference type="InterPro" id="IPR029063">
    <property type="entry name" value="SAM-dependent_MTases_sf"/>
</dbReference>
<feature type="binding site" evidence="4">
    <location>
        <position position="39"/>
    </location>
    <ligand>
        <name>S-adenosyl-L-methionine</name>
        <dbReference type="ChEBI" id="CHEBI:59789"/>
    </ligand>
</feature>
<feature type="binding site" evidence="4">
    <location>
        <position position="87"/>
    </location>
    <ligand>
        <name>S-adenosyl-L-methionine</name>
        <dbReference type="ChEBI" id="CHEBI:59789"/>
    </ligand>
</feature>
<dbReference type="Proteomes" id="UP000029622">
    <property type="component" value="Unassembled WGS sequence"/>
</dbReference>
<dbReference type="InterPro" id="IPR050362">
    <property type="entry name" value="Cation-dep_OMT"/>
</dbReference>
<evidence type="ECO:0000256" key="1">
    <source>
        <dbReference type="ARBA" id="ARBA00022603"/>
    </source>
</evidence>
<keyword evidence="4" id="KW-0460">Magnesium</keyword>
<comment type="catalytic activity">
    <reaction evidence="4">
        <text>5-hydroxyuridine(34) in tRNA + S-adenosyl-L-methionine = 5-methoxyuridine(34) in tRNA + S-adenosyl-L-homocysteine + H(+)</text>
        <dbReference type="Rhea" id="RHEA:60524"/>
        <dbReference type="Rhea" id="RHEA-COMP:13381"/>
        <dbReference type="Rhea" id="RHEA-COMP:15591"/>
        <dbReference type="ChEBI" id="CHEBI:15378"/>
        <dbReference type="ChEBI" id="CHEBI:57856"/>
        <dbReference type="ChEBI" id="CHEBI:59789"/>
        <dbReference type="ChEBI" id="CHEBI:136877"/>
        <dbReference type="ChEBI" id="CHEBI:143860"/>
    </reaction>
</comment>
<dbReference type="GO" id="GO:0008757">
    <property type="term" value="F:S-adenosylmethionine-dependent methyltransferase activity"/>
    <property type="evidence" value="ECO:0007669"/>
    <property type="project" value="TreeGrafter"/>
</dbReference>
<dbReference type="GO" id="GO:0030488">
    <property type="term" value="P:tRNA methylation"/>
    <property type="evidence" value="ECO:0007669"/>
    <property type="project" value="UniProtKB-UniRule"/>
</dbReference>
<sequence>MSSINMDYIEEYIRSILPRSSEFLKALEDYAKNYNVPIIHPEVAQFIRVIIKIKNPKKILEIGTAIGYSAIVMAEASNENCEIVTIERREDMVKLAKENFKKGGLDNRIKILHGEAQEILPNIKDNFDIVFLDAAKGKYMEFLPYCIDNLNDGGIIISDNILFKGMVANDDLVIRRKKTIVRRMREYLKYICDTPILETSIIPIGDGIALTIKKDGR</sequence>
<dbReference type="CDD" id="cd02440">
    <property type="entry name" value="AdoMet_MTases"/>
    <property type="match status" value="1"/>
</dbReference>
<feature type="binding site" evidence="4">
    <location>
        <begin position="115"/>
        <end position="116"/>
    </location>
    <ligand>
        <name>S-adenosyl-L-methionine</name>
        <dbReference type="ChEBI" id="CHEBI:59789"/>
    </ligand>
</feature>
<comment type="function">
    <text evidence="4">Catalyzes the methylation of 5-hydroxyuridine (ho5U) to form 5-methoxyuridine (mo5U) at position 34 in tRNAs.</text>
</comment>
<evidence type="ECO:0000313" key="6">
    <source>
        <dbReference type="Proteomes" id="UP000029622"/>
    </source>
</evidence>
<accession>A0A096DQG2</accession>
<dbReference type="GO" id="GO:0016300">
    <property type="term" value="F:tRNA (uridine) methyltransferase activity"/>
    <property type="evidence" value="ECO:0007669"/>
    <property type="project" value="UniProtKB-UniRule"/>
</dbReference>
<dbReference type="PANTHER" id="PTHR10509:SF14">
    <property type="entry name" value="CAFFEOYL-COA O-METHYLTRANSFERASE 3-RELATED"/>
    <property type="match status" value="1"/>
</dbReference>
<feature type="binding site" evidence="4">
    <location>
        <position position="133"/>
    </location>
    <ligand>
        <name>Mg(2+)</name>
        <dbReference type="ChEBI" id="CHEBI:18420"/>
    </ligand>
</feature>
<dbReference type="HAMAP" id="MF_02217">
    <property type="entry name" value="TrmR_methyltr"/>
    <property type="match status" value="1"/>
</dbReference>
<keyword evidence="2 4" id="KW-0808">Transferase</keyword>
<dbReference type="GO" id="GO:0000287">
    <property type="term" value="F:magnesium ion binding"/>
    <property type="evidence" value="ECO:0007669"/>
    <property type="project" value="UniProtKB-UniRule"/>
</dbReference>
<dbReference type="InterPro" id="IPR043675">
    <property type="entry name" value="TrmR_methyltr"/>
</dbReference>
<dbReference type="Gene3D" id="3.40.50.150">
    <property type="entry name" value="Vaccinia Virus protein VP39"/>
    <property type="match status" value="1"/>
</dbReference>
<feature type="binding site" evidence="4">
    <location>
        <position position="69"/>
    </location>
    <ligand>
        <name>S-adenosyl-L-methionine</name>
        <dbReference type="ChEBI" id="CHEBI:59789"/>
    </ligand>
</feature>
<dbReference type="PROSITE" id="PS51682">
    <property type="entry name" value="SAM_OMT_I"/>
    <property type="match status" value="1"/>
</dbReference>
<keyword evidence="3 4" id="KW-0949">S-adenosyl-L-methionine</keyword>
<organism evidence="5 6">
    <name type="scientific">Caloranaerobacter azorensis H53214</name>
    <dbReference type="NCBI Taxonomy" id="1156417"/>
    <lineage>
        <taxon>Bacteria</taxon>
        <taxon>Bacillati</taxon>
        <taxon>Bacillota</taxon>
        <taxon>Tissierellia</taxon>
        <taxon>Tissierellales</taxon>
        <taxon>Thermohalobacteraceae</taxon>
        <taxon>Caloranaerobacter</taxon>
    </lineage>
</organism>
<evidence type="ECO:0000313" key="5">
    <source>
        <dbReference type="EMBL" id="KGG81461.1"/>
    </source>
</evidence>
<feature type="binding site" evidence="4">
    <location>
        <position position="159"/>
    </location>
    <ligand>
        <name>Mg(2+)</name>
        <dbReference type="ChEBI" id="CHEBI:18420"/>
    </ligand>
</feature>
<dbReference type="SUPFAM" id="SSF53335">
    <property type="entry name" value="S-adenosyl-L-methionine-dependent methyltransferases"/>
    <property type="match status" value="1"/>
</dbReference>
<dbReference type="AlphaFoldDB" id="A0A096DQG2"/>
<name>A0A096DQG2_9FIRM</name>
<dbReference type="PANTHER" id="PTHR10509">
    <property type="entry name" value="O-METHYLTRANSFERASE-RELATED"/>
    <property type="match status" value="1"/>
</dbReference>
<dbReference type="Pfam" id="PF01596">
    <property type="entry name" value="Methyltransf_3"/>
    <property type="match status" value="1"/>
</dbReference>
<keyword evidence="1 4" id="KW-0489">Methyltransferase</keyword>
<dbReference type="GO" id="GO:0008171">
    <property type="term" value="F:O-methyltransferase activity"/>
    <property type="evidence" value="ECO:0007669"/>
    <property type="project" value="InterPro"/>
</dbReference>
<feature type="binding site" evidence="4">
    <location>
        <position position="160"/>
    </location>
    <ligand>
        <name>Mg(2+)</name>
        <dbReference type="ChEBI" id="CHEBI:18420"/>
    </ligand>
</feature>
<comment type="caution">
    <text evidence="5">The sequence shown here is derived from an EMBL/GenBank/DDBJ whole genome shotgun (WGS) entry which is preliminary data.</text>
</comment>